<dbReference type="AlphaFoldDB" id="A0A8K0UJ13"/>
<dbReference type="CDD" id="cd08045">
    <property type="entry name" value="HFD_TAF4"/>
    <property type="match status" value="1"/>
</dbReference>
<keyword evidence="6" id="KW-0539">Nucleus</keyword>
<dbReference type="Pfam" id="PF05236">
    <property type="entry name" value="TAF4"/>
    <property type="match status" value="2"/>
</dbReference>
<feature type="domain" description="Transcription initiation factor TFIID component TAF4 C-terminal" evidence="11">
    <location>
        <begin position="129"/>
        <end position="282"/>
    </location>
</feature>
<organism evidence="12 13">
    <name type="scientific">Cristinia sonorae</name>
    <dbReference type="NCBI Taxonomy" id="1940300"/>
    <lineage>
        <taxon>Eukaryota</taxon>
        <taxon>Fungi</taxon>
        <taxon>Dikarya</taxon>
        <taxon>Basidiomycota</taxon>
        <taxon>Agaricomycotina</taxon>
        <taxon>Agaricomycetes</taxon>
        <taxon>Agaricomycetidae</taxon>
        <taxon>Agaricales</taxon>
        <taxon>Pleurotineae</taxon>
        <taxon>Stephanosporaceae</taxon>
        <taxon>Cristinia</taxon>
    </lineage>
</organism>
<dbReference type="InterPro" id="IPR045144">
    <property type="entry name" value="TAF4"/>
</dbReference>
<evidence type="ECO:0000256" key="4">
    <source>
        <dbReference type="ARBA" id="ARBA00023015"/>
    </source>
</evidence>
<feature type="region of interest" description="Disordered" evidence="10">
    <location>
        <begin position="144"/>
        <end position="175"/>
    </location>
</feature>
<evidence type="ECO:0000256" key="7">
    <source>
        <dbReference type="ARBA" id="ARBA00025346"/>
    </source>
</evidence>
<feature type="region of interest" description="Disordered" evidence="10">
    <location>
        <begin position="1"/>
        <end position="63"/>
    </location>
</feature>
<dbReference type="PANTHER" id="PTHR15138">
    <property type="entry name" value="TRANSCRIPTION INITIATION FACTOR TFIID SUBUNIT 4"/>
    <property type="match status" value="1"/>
</dbReference>
<dbReference type="EMBL" id="JAEVFJ010000032">
    <property type="protein sequence ID" value="KAH8092494.1"/>
    <property type="molecule type" value="Genomic_DNA"/>
</dbReference>
<evidence type="ECO:0000256" key="1">
    <source>
        <dbReference type="ARBA" id="ARBA00004123"/>
    </source>
</evidence>
<dbReference type="OrthoDB" id="21060at2759"/>
<feature type="coiled-coil region" evidence="9">
    <location>
        <begin position="255"/>
        <end position="290"/>
    </location>
</feature>
<dbReference type="PANTHER" id="PTHR15138:SF14">
    <property type="entry name" value="TRANSCRIPTION INITIATION FACTOR TFIID SUBUNIT 4"/>
    <property type="match status" value="1"/>
</dbReference>
<proteinExistence type="inferred from homology"/>
<feature type="region of interest" description="Disordered" evidence="10">
    <location>
        <begin position="297"/>
        <end position="343"/>
    </location>
</feature>
<keyword evidence="9" id="KW-0175">Coiled coil</keyword>
<feature type="compositionally biased region" description="Pro residues" evidence="10">
    <location>
        <begin position="10"/>
        <end position="22"/>
    </location>
</feature>
<feature type="region of interest" description="Disordered" evidence="10">
    <location>
        <begin position="81"/>
        <end position="121"/>
    </location>
</feature>
<dbReference type="GO" id="GO:0006367">
    <property type="term" value="P:transcription initiation at RNA polymerase II promoter"/>
    <property type="evidence" value="ECO:0007669"/>
    <property type="project" value="TreeGrafter"/>
</dbReference>
<gene>
    <name evidence="12" type="ORF">BXZ70DRAFT_1010811</name>
</gene>
<feature type="compositionally biased region" description="Gly residues" evidence="10">
    <location>
        <begin position="461"/>
        <end position="470"/>
    </location>
</feature>
<feature type="compositionally biased region" description="Gly residues" evidence="10">
    <location>
        <begin position="300"/>
        <end position="311"/>
    </location>
</feature>
<sequence>MKAEDSPQATPQPTPAPQPAPAPAATQSTFSAAQWGQSQIPIDPALQQPPQHTAPPTYQYHPYSHYPQAQYANYHHYAPPQHQQQVVPQTQPTTTSTARPPTTQPTQAMAPSQQQQQSSSIDTADIATLNDALGSAGVDLRAEEETLHRSNDQYHQYRPYEDRSRKQPTSPAFDNRVLGPMIRAIGTQHKVPTIREDAITYIALALRYRLQELLEGMIAASAHRTDDQWDGEPGLYEDGSPMWSVLVRSDTAKVLAAMERVEREEEMKVRRERKEKLEAAAQAIQVAQQAATAGMAVDSVGGGGGGGQGGGEDADGQPKKKKKKEGPGVTARNMSEDVRKKMSNAVASQAAGLSTQKYAWMNAAAAQPAKKATPAPVAASASTTPGAGAVGGGSGTPGLSPATTTAPAVSASSGSGWARPYVSSNKHPSQGGSQKDDGDHRRVVTLRDAMFVVENEKGHGGGRGSARGWT</sequence>
<feature type="compositionally biased region" description="Low complexity" evidence="10">
    <location>
        <begin position="23"/>
        <end position="34"/>
    </location>
</feature>
<comment type="caution">
    <text evidence="12">The sequence shown here is derived from an EMBL/GenBank/DDBJ whole genome shotgun (WGS) entry which is preliminary data.</text>
</comment>
<evidence type="ECO:0000256" key="2">
    <source>
        <dbReference type="ARBA" id="ARBA00006178"/>
    </source>
</evidence>
<keyword evidence="5" id="KW-0804">Transcription</keyword>
<dbReference type="InterPro" id="IPR007900">
    <property type="entry name" value="TAF4_C"/>
</dbReference>
<feature type="domain" description="Transcription initiation factor TFIID component TAF4 C-terminal" evidence="11">
    <location>
        <begin position="317"/>
        <end position="457"/>
    </location>
</feature>
<evidence type="ECO:0000256" key="8">
    <source>
        <dbReference type="ARBA" id="ARBA00031747"/>
    </source>
</evidence>
<keyword evidence="13" id="KW-1185">Reference proteome</keyword>
<evidence type="ECO:0000259" key="11">
    <source>
        <dbReference type="Pfam" id="PF05236"/>
    </source>
</evidence>
<dbReference type="Proteomes" id="UP000813824">
    <property type="component" value="Unassembled WGS sequence"/>
</dbReference>
<evidence type="ECO:0000313" key="13">
    <source>
        <dbReference type="Proteomes" id="UP000813824"/>
    </source>
</evidence>
<keyword evidence="4" id="KW-0805">Transcription regulation</keyword>
<feature type="compositionally biased region" description="Polar residues" evidence="10">
    <location>
        <begin position="422"/>
        <end position="433"/>
    </location>
</feature>
<comment type="subcellular location">
    <subcellularLocation>
        <location evidence="1">Nucleus</location>
    </subcellularLocation>
</comment>
<comment type="similarity">
    <text evidence="2">Belongs to the TAF4 family.</text>
</comment>
<evidence type="ECO:0000256" key="3">
    <source>
        <dbReference type="ARBA" id="ARBA00017306"/>
    </source>
</evidence>
<dbReference type="GO" id="GO:0016251">
    <property type="term" value="F:RNA polymerase II general transcription initiation factor activity"/>
    <property type="evidence" value="ECO:0007669"/>
    <property type="project" value="TreeGrafter"/>
</dbReference>
<name>A0A8K0UJ13_9AGAR</name>
<feature type="region of interest" description="Disordered" evidence="10">
    <location>
        <begin position="370"/>
        <end position="470"/>
    </location>
</feature>
<protein>
    <recommendedName>
        <fullName evidence="3">Transcription initiation factor TFIID subunit 4</fullName>
    </recommendedName>
    <alternativeName>
        <fullName evidence="8">TBP-associated factor 4</fullName>
    </alternativeName>
</protein>
<accession>A0A8K0UJ13</accession>
<feature type="compositionally biased region" description="Low complexity" evidence="10">
    <location>
        <begin position="81"/>
        <end position="120"/>
    </location>
</feature>
<dbReference type="GO" id="GO:0005669">
    <property type="term" value="C:transcription factor TFIID complex"/>
    <property type="evidence" value="ECO:0007669"/>
    <property type="project" value="InterPro"/>
</dbReference>
<evidence type="ECO:0000256" key="5">
    <source>
        <dbReference type="ARBA" id="ARBA00023163"/>
    </source>
</evidence>
<dbReference type="GO" id="GO:0003677">
    <property type="term" value="F:DNA binding"/>
    <property type="evidence" value="ECO:0007669"/>
    <property type="project" value="TreeGrafter"/>
</dbReference>
<comment type="function">
    <text evidence="7">Functions as a component of the DNA-binding general transcription factor complex TFIID. Binding of TFIID to a promoter (with or without TATA element) is the initial step in pre-initiation complex (PIC) formation. TFIID plays a key role in the regulation of gene expression by RNA polymerase II through different activities such as transcription activator interaction, core promoter recognition and selectivity, TFIIA and TFIIB interaction, chromatin modification (histone acetylation by TAF1), facilitation of DNA opening and initiation of transcription.</text>
</comment>
<evidence type="ECO:0000256" key="6">
    <source>
        <dbReference type="ARBA" id="ARBA00023242"/>
    </source>
</evidence>
<feature type="compositionally biased region" description="Low complexity" evidence="10">
    <location>
        <begin position="397"/>
        <end position="418"/>
    </location>
</feature>
<reference evidence="12" key="1">
    <citation type="journal article" date="2021" name="New Phytol.">
        <title>Evolutionary innovations through gain and loss of genes in the ectomycorrhizal Boletales.</title>
        <authorList>
            <person name="Wu G."/>
            <person name="Miyauchi S."/>
            <person name="Morin E."/>
            <person name="Kuo A."/>
            <person name="Drula E."/>
            <person name="Varga T."/>
            <person name="Kohler A."/>
            <person name="Feng B."/>
            <person name="Cao Y."/>
            <person name="Lipzen A."/>
            <person name="Daum C."/>
            <person name="Hundley H."/>
            <person name="Pangilinan J."/>
            <person name="Johnson J."/>
            <person name="Barry K."/>
            <person name="LaButti K."/>
            <person name="Ng V."/>
            <person name="Ahrendt S."/>
            <person name="Min B."/>
            <person name="Choi I.G."/>
            <person name="Park H."/>
            <person name="Plett J.M."/>
            <person name="Magnuson J."/>
            <person name="Spatafora J.W."/>
            <person name="Nagy L.G."/>
            <person name="Henrissat B."/>
            <person name="Grigoriev I.V."/>
            <person name="Yang Z.L."/>
            <person name="Xu J."/>
            <person name="Martin F.M."/>
        </authorList>
    </citation>
    <scope>NUCLEOTIDE SEQUENCE</scope>
    <source>
        <strain evidence="12">KKN 215</strain>
    </source>
</reference>
<evidence type="ECO:0000256" key="9">
    <source>
        <dbReference type="SAM" id="Coils"/>
    </source>
</evidence>
<evidence type="ECO:0000313" key="12">
    <source>
        <dbReference type="EMBL" id="KAH8092494.1"/>
    </source>
</evidence>
<evidence type="ECO:0000256" key="10">
    <source>
        <dbReference type="SAM" id="MobiDB-lite"/>
    </source>
</evidence>
<feature type="compositionally biased region" description="Low complexity" evidence="10">
    <location>
        <begin position="370"/>
        <end position="387"/>
    </location>
</feature>